<accession>A0A2T7NXF2</accession>
<keyword evidence="2" id="KW-1185">Reference proteome</keyword>
<gene>
    <name evidence="1" type="ORF">C0Q70_13521</name>
</gene>
<organism evidence="1 2">
    <name type="scientific">Pomacea canaliculata</name>
    <name type="common">Golden apple snail</name>
    <dbReference type="NCBI Taxonomy" id="400727"/>
    <lineage>
        <taxon>Eukaryota</taxon>
        <taxon>Metazoa</taxon>
        <taxon>Spiralia</taxon>
        <taxon>Lophotrochozoa</taxon>
        <taxon>Mollusca</taxon>
        <taxon>Gastropoda</taxon>
        <taxon>Caenogastropoda</taxon>
        <taxon>Architaenioglossa</taxon>
        <taxon>Ampullarioidea</taxon>
        <taxon>Ampullariidae</taxon>
        <taxon>Pomacea</taxon>
    </lineage>
</organism>
<dbReference type="AlphaFoldDB" id="A0A2T7NXF2"/>
<comment type="caution">
    <text evidence="1">The sequence shown here is derived from an EMBL/GenBank/DDBJ whole genome shotgun (WGS) entry which is preliminary data.</text>
</comment>
<dbReference type="Proteomes" id="UP000245119">
    <property type="component" value="Linkage Group LG8"/>
</dbReference>
<sequence length="98" mass="10975">MRQNAIVKSKRDKLFSRLTANNICALYNVCKLPIRRPQPSDALSYASRTPPAARDVMRGVHSSGTSDLAMRTRDISAVKISGSFALRFLSVVRREQRP</sequence>
<reference evidence="1 2" key="1">
    <citation type="submission" date="2018-04" db="EMBL/GenBank/DDBJ databases">
        <title>The genome of golden apple snail Pomacea canaliculata provides insight into stress tolerance and invasive adaptation.</title>
        <authorList>
            <person name="Liu C."/>
            <person name="Liu B."/>
            <person name="Ren Y."/>
            <person name="Zhang Y."/>
            <person name="Wang H."/>
            <person name="Li S."/>
            <person name="Jiang F."/>
            <person name="Yin L."/>
            <person name="Zhang G."/>
            <person name="Qian W."/>
            <person name="Fan W."/>
        </authorList>
    </citation>
    <scope>NUCLEOTIDE SEQUENCE [LARGE SCALE GENOMIC DNA]</scope>
    <source>
        <strain evidence="1">SZHN2017</strain>
        <tissue evidence="1">Muscle</tissue>
    </source>
</reference>
<protein>
    <submittedName>
        <fullName evidence="1">Uncharacterized protein</fullName>
    </submittedName>
</protein>
<evidence type="ECO:0000313" key="1">
    <source>
        <dbReference type="EMBL" id="PVD25857.1"/>
    </source>
</evidence>
<dbReference type="EMBL" id="PZQS01000008">
    <property type="protein sequence ID" value="PVD25857.1"/>
    <property type="molecule type" value="Genomic_DNA"/>
</dbReference>
<proteinExistence type="predicted"/>
<name>A0A2T7NXF2_POMCA</name>
<evidence type="ECO:0000313" key="2">
    <source>
        <dbReference type="Proteomes" id="UP000245119"/>
    </source>
</evidence>